<keyword evidence="10" id="KW-1185">Reference proteome</keyword>
<evidence type="ECO:0000256" key="1">
    <source>
        <dbReference type="ARBA" id="ARBA00001947"/>
    </source>
</evidence>
<comment type="similarity">
    <text evidence="2">Belongs to the glycosyl hydrolase 38 family.</text>
</comment>
<dbReference type="PANTHER" id="PTHR11607">
    <property type="entry name" value="ALPHA-MANNOSIDASE"/>
    <property type="match status" value="1"/>
</dbReference>
<dbReference type="InterPro" id="IPR027291">
    <property type="entry name" value="Glyco_hydro_38_N_sf"/>
</dbReference>
<feature type="region of interest" description="Disordered" evidence="8">
    <location>
        <begin position="1195"/>
        <end position="1313"/>
    </location>
</feature>
<dbReference type="InterPro" id="IPR011013">
    <property type="entry name" value="Gal_mutarotase_sf_dom"/>
</dbReference>
<dbReference type="Proteomes" id="UP001652740">
    <property type="component" value="Unplaced"/>
</dbReference>
<dbReference type="Gene3D" id="2.60.40.1360">
    <property type="match status" value="1"/>
</dbReference>
<dbReference type="Pfam" id="PF09261">
    <property type="entry name" value="Alpha-mann_mid"/>
    <property type="match status" value="1"/>
</dbReference>
<organism evidence="10 11">
    <name type="scientific">Galleria mellonella</name>
    <name type="common">Greater wax moth</name>
    <dbReference type="NCBI Taxonomy" id="7137"/>
    <lineage>
        <taxon>Eukaryota</taxon>
        <taxon>Metazoa</taxon>
        <taxon>Ecdysozoa</taxon>
        <taxon>Arthropoda</taxon>
        <taxon>Hexapoda</taxon>
        <taxon>Insecta</taxon>
        <taxon>Pterygota</taxon>
        <taxon>Neoptera</taxon>
        <taxon>Endopterygota</taxon>
        <taxon>Lepidoptera</taxon>
        <taxon>Glossata</taxon>
        <taxon>Ditrysia</taxon>
        <taxon>Pyraloidea</taxon>
        <taxon>Pyralidae</taxon>
        <taxon>Galleriinae</taxon>
        <taxon>Galleria</taxon>
    </lineage>
</organism>
<keyword evidence="5" id="KW-0862">Zinc</keyword>
<evidence type="ECO:0000256" key="5">
    <source>
        <dbReference type="ARBA" id="ARBA00022833"/>
    </source>
</evidence>
<dbReference type="InterPro" id="IPR048534">
    <property type="entry name" value="Man2a1-like_dom"/>
</dbReference>
<sequence length="1340" mass="156366">MWTKVIVLLSNYAAQSTLRFQSNPKTSISSANVQLIYHSVLSELLHDKRRKFTFSETSYFWRWWKEQRPVTRATFRTLVQEGRIEFAGGGWVHNDEATVDYLQIIDQYTWGLRKLNDTLGICGKPKAAWQIDTYGHTREQASLLAQMGYDGLFIGRVDHKERDAMIEEDRLEFMWRGSDVLGKMSDIMSHTLFNLYNAPERFCFDFLCNDEPIIDDPDSKVYNAHKRVNDFISQIEKQARYYDHDNIMVTMGGDFTYQSAANWFMNMDKLINHVNTHPANLSDINIFYSTPSCYLKAIYLYGRRDKADDLLPYGSDPNTYWTGFYTSRPSFKYLARRAHVFLQVVKQLSVIAHIGDTYELHLLRHAVSLILHHDTITGTSQQHVANDFIRILSEAIDTCTKKISSFISILTPTWGNSKRSKNNQQFVITSQFLETHESVIVVVYNPLSTKTYHHVKLPAVALHYSIRDYNDEEVEYQLVPLPSAVINLPGRSSSTIQELCFEAENIPPLGYSAYYITPIRDPLEENAFIKKKSQPNSDPDQEVSSFISNEYIKVTVNKDSGLLQSIQHVDGATIHISQNFFYYSQLSQGLQSGAYSFRPHQERPTPVTDRVTYHTIRGTLVKEIRQKFNEWITQIIRLYRSEEFVELEWIIGPVPIGTDLGKEVVSVFTTNITNNGEFFTDSNGRQRMKRSCWNETASQQQKKAISACYYPVTSRICIQSLNSSIEMCILTDRPQGGTSYNEGEIELMVHRRLLTDDGFGLEEALNEEEYGVGLVIKGKHRIVFGNFRHEVDDQTFPERVSQSARKWMMEPWLFLTAGDKMNRRKWQNIRNKRYSSLRVHGLPRHIHVLTLEPWKAGSVLLRLENTLETTERGNLKGHKSEAPEGYIATSHVTVDLRKIFLQLQVKMVRETTLAANQWLDDARQMDWSTRYVYNGADDGILAEDIMDYGDDKSTKHGDVRESERYSDEEVDYSRKKLRPKSNIDKRAKIKAPKSTYEYDRRKRSLNSTENINENVIIINEAYDQQKTEIDDNKTDLNYNSTTTSYAETNTFKNVLNKTDKIENRRQVKTNAKEVGSINKKSKQNQYSLDERNTGNIESDEEDLSTNLKKIRRNERENLKKTRDTVASLDDADDGVTKSIYDMYYKTTTKRTYPFKPMLRSLEEESRIRRKKKTRRYYKEEDYGDTSVEIEYTTKEARKGRNKKRRKNVKVDMPFFLNDGKRRTRENNPENRRRVKECEPMEEDTPQEQSRYRTKRREETHFDSQDYDAQSHSEYVDDEAEYDRRTEKRRKKRTIPIDEGLESPSGEQADQSDSEYIVTLRPTQIRTFVVWFESNRRNYVV</sequence>
<feature type="compositionally biased region" description="Basic and acidic residues" evidence="8">
    <location>
        <begin position="1218"/>
        <end position="1238"/>
    </location>
</feature>
<gene>
    <name evidence="11" type="primary">LOC116413472</name>
</gene>
<evidence type="ECO:0000256" key="3">
    <source>
        <dbReference type="ARBA" id="ARBA00022723"/>
    </source>
</evidence>
<evidence type="ECO:0000313" key="10">
    <source>
        <dbReference type="Proteomes" id="UP001652740"/>
    </source>
</evidence>
<evidence type="ECO:0000256" key="2">
    <source>
        <dbReference type="ARBA" id="ARBA00009792"/>
    </source>
</evidence>
<dbReference type="Gene3D" id="1.20.1270.50">
    <property type="entry name" value="Glycoside hydrolase family 38, central domain"/>
    <property type="match status" value="2"/>
</dbReference>
<dbReference type="InterPro" id="IPR015341">
    <property type="entry name" value="Glyco_hydro_38_cen"/>
</dbReference>
<dbReference type="InterPro" id="IPR011682">
    <property type="entry name" value="Glyco_hydro_38_C"/>
</dbReference>
<accession>A0ABM3MDD4</accession>
<evidence type="ECO:0000256" key="8">
    <source>
        <dbReference type="SAM" id="MobiDB-lite"/>
    </source>
</evidence>
<reference evidence="11" key="1">
    <citation type="submission" date="2025-08" db="UniProtKB">
        <authorList>
            <consortium name="RefSeq"/>
        </authorList>
    </citation>
    <scope>IDENTIFICATION</scope>
    <source>
        <tissue evidence="11">Whole larvae</tissue>
    </source>
</reference>
<feature type="domain" description="Glycoside hydrolase family 38 central" evidence="9">
    <location>
        <begin position="319"/>
        <end position="392"/>
    </location>
</feature>
<evidence type="ECO:0000256" key="7">
    <source>
        <dbReference type="ARBA" id="ARBA00023295"/>
    </source>
</evidence>
<dbReference type="InterPro" id="IPR000602">
    <property type="entry name" value="Glyco_hydro_38_N"/>
</dbReference>
<evidence type="ECO:0000259" key="9">
    <source>
        <dbReference type="SMART" id="SM00872"/>
    </source>
</evidence>
<dbReference type="InterPro" id="IPR028995">
    <property type="entry name" value="Glyco_hydro_57/38_cen_sf"/>
</dbReference>
<evidence type="ECO:0000313" key="11">
    <source>
        <dbReference type="RefSeq" id="XP_052749154.1"/>
    </source>
</evidence>
<dbReference type="SMART" id="SM00872">
    <property type="entry name" value="Alpha-mann_mid"/>
    <property type="match status" value="1"/>
</dbReference>
<dbReference type="Pfam" id="PF07748">
    <property type="entry name" value="Glyco_hydro_38C"/>
    <property type="match status" value="1"/>
</dbReference>
<dbReference type="RefSeq" id="XP_052749154.1">
    <property type="nucleotide sequence ID" value="XM_052893194.1"/>
</dbReference>
<dbReference type="Gene3D" id="2.70.98.30">
    <property type="entry name" value="Golgi alpha-mannosidase II, domain 4"/>
    <property type="match status" value="1"/>
</dbReference>
<dbReference type="PANTHER" id="PTHR11607:SF3">
    <property type="entry name" value="LYSOSOMAL ALPHA-MANNOSIDASE"/>
    <property type="match status" value="1"/>
</dbReference>
<keyword evidence="3" id="KW-0479">Metal-binding</keyword>
<name>A0ABM3MDD4_GALME</name>
<dbReference type="Gene3D" id="2.60.40.1180">
    <property type="entry name" value="Golgi alpha-mannosidase II"/>
    <property type="match status" value="1"/>
</dbReference>
<dbReference type="SUPFAM" id="SSF88688">
    <property type="entry name" value="Families 57/38 glycoside transferase middle domain"/>
    <property type="match status" value="1"/>
</dbReference>
<feature type="region of interest" description="Disordered" evidence="8">
    <location>
        <begin position="951"/>
        <end position="973"/>
    </location>
</feature>
<dbReference type="InterPro" id="IPR011330">
    <property type="entry name" value="Glyco_hydro/deAcase_b/a-brl"/>
</dbReference>
<proteinExistence type="inferred from homology"/>
<dbReference type="SUPFAM" id="SSF74650">
    <property type="entry name" value="Galactose mutarotase-like"/>
    <property type="match status" value="1"/>
</dbReference>
<dbReference type="Gene3D" id="3.20.110.10">
    <property type="entry name" value="Glycoside hydrolase 38, N terminal domain"/>
    <property type="match status" value="1"/>
</dbReference>
<comment type="cofactor">
    <cofactor evidence="1">
        <name>Zn(2+)</name>
        <dbReference type="ChEBI" id="CHEBI:29105"/>
    </cofactor>
</comment>
<dbReference type="Pfam" id="PF21260">
    <property type="entry name" value="Laman-like_dom"/>
    <property type="match status" value="1"/>
</dbReference>
<evidence type="ECO:0000256" key="4">
    <source>
        <dbReference type="ARBA" id="ARBA00022801"/>
    </source>
</evidence>
<keyword evidence="6" id="KW-1015">Disulfide bond</keyword>
<keyword evidence="7" id="KW-0326">Glycosidase</keyword>
<dbReference type="InterPro" id="IPR050843">
    <property type="entry name" value="Glycosyl_Hydrlase_38"/>
</dbReference>
<protein>
    <submittedName>
        <fullName evidence="11">Lysosomal alpha-mannosidase-like</fullName>
    </submittedName>
</protein>
<feature type="compositionally biased region" description="Basic and acidic residues" evidence="8">
    <location>
        <begin position="1255"/>
        <end position="1274"/>
    </location>
</feature>
<keyword evidence="4" id="KW-0378">Hydrolase</keyword>
<dbReference type="InterPro" id="IPR037094">
    <property type="entry name" value="Glyco_hydro_38_cen_sf"/>
</dbReference>
<dbReference type="Pfam" id="PF01074">
    <property type="entry name" value="Glyco_hydro_38N"/>
    <property type="match status" value="1"/>
</dbReference>
<evidence type="ECO:0000256" key="6">
    <source>
        <dbReference type="ARBA" id="ARBA00023157"/>
    </source>
</evidence>
<dbReference type="InterPro" id="IPR013780">
    <property type="entry name" value="Glyco_hydro_b"/>
</dbReference>
<dbReference type="SUPFAM" id="SSF88713">
    <property type="entry name" value="Glycoside hydrolase/deacetylase"/>
    <property type="match status" value="1"/>
</dbReference>
<dbReference type="GeneID" id="116413472"/>